<evidence type="ECO:0000256" key="1">
    <source>
        <dbReference type="SAM" id="MobiDB-lite"/>
    </source>
</evidence>
<reference evidence="2 3" key="1">
    <citation type="submission" date="2015-07" db="EMBL/GenBank/DDBJ databases">
        <authorList>
            <person name="Noorani M."/>
        </authorList>
    </citation>
    <scope>NUCLEOTIDE SEQUENCE [LARGE SCALE GENOMIC DNA]</scope>
    <source>
        <strain evidence="2">BBA 69670</strain>
    </source>
</reference>
<feature type="compositionally biased region" description="Basic residues" evidence="1">
    <location>
        <begin position="7"/>
        <end position="23"/>
    </location>
</feature>
<dbReference type="EMBL" id="CYGV01001213">
    <property type="protein sequence ID" value="CUA71094.1"/>
    <property type="molecule type" value="Genomic_DNA"/>
</dbReference>
<organism evidence="2 3">
    <name type="scientific">Rhizoctonia solani</name>
    <dbReference type="NCBI Taxonomy" id="456999"/>
    <lineage>
        <taxon>Eukaryota</taxon>
        <taxon>Fungi</taxon>
        <taxon>Dikarya</taxon>
        <taxon>Basidiomycota</taxon>
        <taxon>Agaricomycotina</taxon>
        <taxon>Agaricomycetes</taxon>
        <taxon>Cantharellales</taxon>
        <taxon>Ceratobasidiaceae</taxon>
        <taxon>Rhizoctonia</taxon>
    </lineage>
</organism>
<protein>
    <submittedName>
        <fullName evidence="2">Uncharacterized protein</fullName>
    </submittedName>
</protein>
<name>A0A0K6FY77_9AGAM</name>
<feature type="region of interest" description="Disordered" evidence="1">
    <location>
        <begin position="1"/>
        <end position="29"/>
    </location>
</feature>
<dbReference type="Proteomes" id="UP000044841">
    <property type="component" value="Unassembled WGS sequence"/>
</dbReference>
<keyword evidence="3" id="KW-1185">Reference proteome</keyword>
<evidence type="ECO:0000313" key="2">
    <source>
        <dbReference type="EMBL" id="CUA71094.1"/>
    </source>
</evidence>
<proteinExistence type="predicted"/>
<evidence type="ECO:0000313" key="3">
    <source>
        <dbReference type="Proteomes" id="UP000044841"/>
    </source>
</evidence>
<accession>A0A0K6FY77</accession>
<gene>
    <name evidence="2" type="ORF">RSOLAG22IIIB_09301</name>
</gene>
<dbReference type="AlphaFoldDB" id="A0A0K6FY77"/>
<sequence length="86" mass="9487">MADKGYLRSRRAPTRSIRNHPNVRTRSSVCDLTRSSNRAYTNTPCVRGAQADIIGAYTATCPAESPTGRPAAEPVRPYLRVRTILV</sequence>